<evidence type="ECO:0000313" key="3">
    <source>
        <dbReference type="Proteomes" id="UP000663873"/>
    </source>
</evidence>
<keyword evidence="3" id="KW-1185">Reference proteome</keyword>
<accession>A0A821WM35</accession>
<organism evidence="1 3">
    <name type="scientific">Rotaria socialis</name>
    <dbReference type="NCBI Taxonomy" id="392032"/>
    <lineage>
        <taxon>Eukaryota</taxon>
        <taxon>Metazoa</taxon>
        <taxon>Spiralia</taxon>
        <taxon>Gnathifera</taxon>
        <taxon>Rotifera</taxon>
        <taxon>Eurotatoria</taxon>
        <taxon>Bdelloidea</taxon>
        <taxon>Philodinida</taxon>
        <taxon>Philodinidae</taxon>
        <taxon>Rotaria</taxon>
    </lineage>
</organism>
<dbReference type="AlphaFoldDB" id="A0A821WM35"/>
<feature type="non-terminal residue" evidence="1">
    <location>
        <position position="1"/>
    </location>
</feature>
<gene>
    <name evidence="1" type="ORF">UJA718_LOCUS46699</name>
    <name evidence="2" type="ORF">UJA718_LOCUS50046</name>
</gene>
<comment type="caution">
    <text evidence="1">The sequence shown here is derived from an EMBL/GenBank/DDBJ whole genome shotgun (WGS) entry which is preliminary data.</text>
</comment>
<name>A0A821WM35_9BILA</name>
<protein>
    <submittedName>
        <fullName evidence="1">Uncharacterized protein</fullName>
    </submittedName>
</protein>
<dbReference type="EMBL" id="CAJOBP010084892">
    <property type="protein sequence ID" value="CAF4927075.1"/>
    <property type="molecule type" value="Genomic_DNA"/>
</dbReference>
<proteinExistence type="predicted"/>
<evidence type="ECO:0000313" key="2">
    <source>
        <dbReference type="EMBL" id="CAF4995153.1"/>
    </source>
</evidence>
<evidence type="ECO:0000313" key="1">
    <source>
        <dbReference type="EMBL" id="CAF4927075.1"/>
    </source>
</evidence>
<dbReference type="Proteomes" id="UP000663873">
    <property type="component" value="Unassembled WGS sequence"/>
</dbReference>
<reference evidence="1" key="1">
    <citation type="submission" date="2021-02" db="EMBL/GenBank/DDBJ databases">
        <authorList>
            <person name="Nowell W R."/>
        </authorList>
    </citation>
    <scope>NUCLEOTIDE SEQUENCE</scope>
</reference>
<dbReference type="EMBL" id="CAJOBP010108176">
    <property type="protein sequence ID" value="CAF4995153.1"/>
    <property type="molecule type" value="Genomic_DNA"/>
</dbReference>
<sequence length="55" mass="6498">MQYLRDGVLMTEAEENKLHQTSLIRDECEYPILATKDGWIESRDNLHDHEQTPVK</sequence>